<evidence type="ECO:0000313" key="3">
    <source>
        <dbReference type="Proteomes" id="UP000195667"/>
    </source>
</evidence>
<reference evidence="3" key="1">
    <citation type="submission" date="2017-02" db="EMBL/GenBank/DDBJ databases">
        <authorList>
            <person name="Daims H."/>
        </authorList>
    </citation>
    <scope>NUCLEOTIDE SEQUENCE [LARGE SCALE GENOMIC DNA]</scope>
</reference>
<dbReference type="SUPFAM" id="SSF51556">
    <property type="entry name" value="Metallo-dependent hydrolases"/>
    <property type="match status" value="1"/>
</dbReference>
<dbReference type="Proteomes" id="UP000195667">
    <property type="component" value="Unassembled WGS sequence"/>
</dbReference>
<protein>
    <submittedName>
        <fullName evidence="2">Amidohydrolase 2</fullName>
    </submittedName>
</protein>
<dbReference type="PANTHER" id="PTHR42889:SF1">
    <property type="entry name" value="BLR3681 PROTEIN"/>
    <property type="match status" value="1"/>
</dbReference>
<keyword evidence="3" id="KW-1185">Reference proteome</keyword>
<dbReference type="InterPro" id="IPR006680">
    <property type="entry name" value="Amidohydro-rel"/>
</dbReference>
<dbReference type="EMBL" id="FUKI01000165">
    <property type="protein sequence ID" value="SJM96133.1"/>
    <property type="molecule type" value="Genomic_DNA"/>
</dbReference>
<dbReference type="PANTHER" id="PTHR42889">
    <property type="entry name" value="BLR3681 PROTEIN"/>
    <property type="match status" value="1"/>
</dbReference>
<keyword evidence="2" id="KW-0378">Hydrolase</keyword>
<feature type="domain" description="Amidohydrolase-related" evidence="1">
    <location>
        <begin position="204"/>
        <end position="475"/>
    </location>
</feature>
<organism evidence="2 3">
    <name type="scientific">Crenothrix polyspora</name>
    <dbReference type="NCBI Taxonomy" id="360316"/>
    <lineage>
        <taxon>Bacteria</taxon>
        <taxon>Pseudomonadati</taxon>
        <taxon>Pseudomonadota</taxon>
        <taxon>Gammaproteobacteria</taxon>
        <taxon>Methylococcales</taxon>
        <taxon>Crenotrichaceae</taxon>
        <taxon>Crenothrix</taxon>
    </lineage>
</organism>
<evidence type="ECO:0000259" key="1">
    <source>
        <dbReference type="Pfam" id="PF04909"/>
    </source>
</evidence>
<dbReference type="Pfam" id="PF04909">
    <property type="entry name" value="Amidohydro_2"/>
    <property type="match status" value="1"/>
</dbReference>
<accession>A0A1R4HIU7</accession>
<evidence type="ECO:0000313" key="2">
    <source>
        <dbReference type="EMBL" id="SJM96133.1"/>
    </source>
</evidence>
<gene>
    <name evidence="2" type="ORF">CRENPOLYSF1_850031</name>
</gene>
<proteinExistence type="predicted"/>
<dbReference type="InterPro" id="IPR032466">
    <property type="entry name" value="Metal_Hydrolase"/>
</dbReference>
<dbReference type="AlphaFoldDB" id="A0A1R4HIU7"/>
<dbReference type="OrthoDB" id="7325417at2"/>
<dbReference type="GO" id="GO:0016787">
    <property type="term" value="F:hydrolase activity"/>
    <property type="evidence" value="ECO:0007669"/>
    <property type="project" value="UniProtKB-KW"/>
</dbReference>
<name>A0A1R4HIU7_9GAMM</name>
<dbReference type="RefSeq" id="WP_087145083.1">
    <property type="nucleotide sequence ID" value="NZ_FUKI01000165.1"/>
</dbReference>
<sequence>MSDWLSKKQLKLLRRASEDENLSLPIPTQVISDGENMPIPQTKQQAQVEALIKEQADVISKSHGVSRREFLRTSSAFAVAFGAMNQVFGGDLFGVGTAEASEPEAAEEYRSNFRDQFIFDIHTHHVHEDYAWPNQLGFLAVAKAAGWAKELENVALDIKNLKFAQYVKDIFFDSDTSMAVLNNSYTWDPIRQLITENQVAASRDHMNALAQKKRVLAHGTIWPSNPRYLDDMDRQAEELKVDGWKGYTVGDPWGSGSDPDGLGLRLGEDPKLFLPWRLDDENIAYPAYEKALKYGIKNICIHKGMMPAGDYQSFPNWQNALVDDVGQAARDWPELNFIIFHSALRPLLDASQYSVEFEATGKLPWVDELAAIPKQYGVNNVYAEIGLSFAMTTTTYPRVAAAMLGKLIQGMGADHVIWGTDSLWFGGPQWQIEAFRRIEIPLDIQEKFGFAPLGKGNSKVKNAIFGLNAARLYNLDIGQHHHDSHHGHHSGLRDRLTGMKDQYLAAGGKRDNVYHGQVYNRKRG</sequence>
<dbReference type="Gene3D" id="3.20.20.140">
    <property type="entry name" value="Metal-dependent hydrolases"/>
    <property type="match status" value="1"/>
</dbReference>